<dbReference type="RefSeq" id="WP_128230009.1">
    <property type="nucleotide sequence ID" value="NZ_SACR01000005.1"/>
</dbReference>
<proteinExistence type="predicted"/>
<reference evidence="3 4" key="1">
    <citation type="submission" date="2019-01" db="EMBL/GenBank/DDBJ databases">
        <authorList>
            <person name="Chen W.-M."/>
        </authorList>
    </citation>
    <scope>NUCLEOTIDE SEQUENCE [LARGE SCALE GENOMIC DNA]</scope>
    <source>
        <strain evidence="3 4">KYPY4</strain>
    </source>
</reference>
<protein>
    <submittedName>
        <fullName evidence="3">Uncharacterized protein</fullName>
    </submittedName>
</protein>
<dbReference type="Proteomes" id="UP000285575">
    <property type="component" value="Unassembled WGS sequence"/>
</dbReference>
<evidence type="ECO:0000256" key="2">
    <source>
        <dbReference type="SAM" id="Phobius"/>
    </source>
</evidence>
<gene>
    <name evidence="3" type="ORF">EOE66_17515</name>
</gene>
<feature type="region of interest" description="Disordered" evidence="1">
    <location>
        <begin position="39"/>
        <end position="99"/>
    </location>
</feature>
<name>A0A437RCP6_9BURK</name>
<evidence type="ECO:0000313" key="3">
    <source>
        <dbReference type="EMBL" id="RVU44464.1"/>
    </source>
</evidence>
<feature type="transmembrane region" description="Helical" evidence="2">
    <location>
        <begin position="12"/>
        <end position="31"/>
    </location>
</feature>
<evidence type="ECO:0000256" key="1">
    <source>
        <dbReference type="SAM" id="MobiDB-lite"/>
    </source>
</evidence>
<accession>A0A437RCP6</accession>
<feature type="compositionally biased region" description="Pro residues" evidence="1">
    <location>
        <begin position="42"/>
        <end position="51"/>
    </location>
</feature>
<dbReference type="EMBL" id="SACR01000005">
    <property type="protein sequence ID" value="RVU44464.1"/>
    <property type="molecule type" value="Genomic_DNA"/>
</dbReference>
<keyword evidence="2" id="KW-0472">Membrane</keyword>
<keyword evidence="2" id="KW-0812">Transmembrane</keyword>
<sequence length="124" mass="12708">MAENPVMEAFFSWVGAALGALFAVAVLVAWWEHLVRNTRHPAAPPETPPPRAVTVDVPLDTLTAPPPGDTAERQAALDGALQRMASPAPAAAPGAEASAWVETEPMVLSAATAPAAEAKAVSPP</sequence>
<dbReference type="OrthoDB" id="9983722at2"/>
<feature type="compositionally biased region" description="Low complexity" evidence="1">
    <location>
        <begin position="85"/>
        <end position="99"/>
    </location>
</feature>
<dbReference type="AlphaFoldDB" id="A0A437RCP6"/>
<keyword evidence="4" id="KW-1185">Reference proteome</keyword>
<keyword evidence="2" id="KW-1133">Transmembrane helix</keyword>
<comment type="caution">
    <text evidence="3">The sequence shown here is derived from an EMBL/GenBank/DDBJ whole genome shotgun (WGS) entry which is preliminary data.</text>
</comment>
<evidence type="ECO:0000313" key="4">
    <source>
        <dbReference type="Proteomes" id="UP000285575"/>
    </source>
</evidence>
<organism evidence="3 4">
    <name type="scientific">Rubrivivax rivuli</name>
    <dbReference type="NCBI Taxonomy" id="1862385"/>
    <lineage>
        <taxon>Bacteria</taxon>
        <taxon>Pseudomonadati</taxon>
        <taxon>Pseudomonadota</taxon>
        <taxon>Betaproteobacteria</taxon>
        <taxon>Burkholderiales</taxon>
        <taxon>Sphaerotilaceae</taxon>
        <taxon>Rubrivivax</taxon>
    </lineage>
</organism>